<dbReference type="EMBL" id="JADBEF010000001">
    <property type="protein sequence ID" value="MBE1558321.1"/>
    <property type="molecule type" value="Genomic_DNA"/>
</dbReference>
<dbReference type="InterPro" id="IPR051604">
    <property type="entry name" value="Ergot_Alk_Oxidoreductase"/>
</dbReference>
<dbReference type="InterPro" id="IPR036291">
    <property type="entry name" value="NAD(P)-bd_dom_sf"/>
</dbReference>
<dbReference type="PANTHER" id="PTHR43162">
    <property type="match status" value="1"/>
</dbReference>
<protein>
    <submittedName>
        <fullName evidence="2">Uncharacterized protein YbjT (DUF2867 family)</fullName>
    </submittedName>
</protein>
<dbReference type="Pfam" id="PF13460">
    <property type="entry name" value="NAD_binding_10"/>
    <property type="match status" value="1"/>
</dbReference>
<dbReference type="PANTHER" id="PTHR43162:SF1">
    <property type="entry name" value="PRESTALK A DIFFERENTIATION PROTEIN A"/>
    <property type="match status" value="1"/>
</dbReference>
<gene>
    <name evidence="2" type="ORF">H4W81_001100</name>
</gene>
<organism evidence="2 3">
    <name type="scientific">Nonomuraea africana</name>
    <dbReference type="NCBI Taxonomy" id="46171"/>
    <lineage>
        <taxon>Bacteria</taxon>
        <taxon>Bacillati</taxon>
        <taxon>Actinomycetota</taxon>
        <taxon>Actinomycetes</taxon>
        <taxon>Streptosporangiales</taxon>
        <taxon>Streptosporangiaceae</taxon>
        <taxon>Nonomuraea</taxon>
    </lineage>
</organism>
<dbReference type="SUPFAM" id="SSF51735">
    <property type="entry name" value="NAD(P)-binding Rossmann-fold domains"/>
    <property type="match status" value="1"/>
</dbReference>
<dbReference type="Gene3D" id="3.40.50.720">
    <property type="entry name" value="NAD(P)-binding Rossmann-like Domain"/>
    <property type="match status" value="1"/>
</dbReference>
<evidence type="ECO:0000313" key="2">
    <source>
        <dbReference type="EMBL" id="MBE1558321.1"/>
    </source>
</evidence>
<feature type="domain" description="NAD(P)-binding" evidence="1">
    <location>
        <begin position="11"/>
        <end position="170"/>
    </location>
</feature>
<dbReference type="RefSeq" id="WP_192773753.1">
    <property type="nucleotide sequence ID" value="NZ_BAAASY010000003.1"/>
</dbReference>
<evidence type="ECO:0000259" key="1">
    <source>
        <dbReference type="Pfam" id="PF13460"/>
    </source>
</evidence>
<accession>A0ABR9K8I3</accession>
<reference evidence="2 3" key="1">
    <citation type="submission" date="2020-10" db="EMBL/GenBank/DDBJ databases">
        <title>Sequencing the genomes of 1000 actinobacteria strains.</title>
        <authorList>
            <person name="Klenk H.-P."/>
        </authorList>
    </citation>
    <scope>NUCLEOTIDE SEQUENCE [LARGE SCALE GENOMIC DNA]</scope>
    <source>
        <strain evidence="2 3">DSM 43748</strain>
    </source>
</reference>
<proteinExistence type="predicted"/>
<evidence type="ECO:0000313" key="3">
    <source>
        <dbReference type="Proteomes" id="UP000661607"/>
    </source>
</evidence>
<name>A0ABR9K8I3_9ACTN</name>
<keyword evidence="3" id="KW-1185">Reference proteome</keyword>
<dbReference type="InterPro" id="IPR016040">
    <property type="entry name" value="NAD(P)-bd_dom"/>
</dbReference>
<dbReference type="Gene3D" id="3.90.25.10">
    <property type="entry name" value="UDP-galactose 4-epimerase, domain 1"/>
    <property type="match status" value="1"/>
</dbReference>
<dbReference type="Proteomes" id="UP000661607">
    <property type="component" value="Unassembled WGS sequence"/>
</dbReference>
<comment type="caution">
    <text evidence="2">The sequence shown here is derived from an EMBL/GenBank/DDBJ whole genome shotgun (WGS) entry which is preliminary data.</text>
</comment>
<sequence>MTTRDLTLVLGGTGKTGRRVLQGLAGRGVPVRAGTRGGDRPFDWHDPATWEPALQDVRAVYVSYYPDLAAPGAPEAVGAFSRLAVAGGARRLVLLSGRGEEEAQDSEKLLQDSGADWTILRAAWFNQNFSESYLLDPVVEGELVLPAGDVPEPFVDADDIADVAVAALTDDRHVGEIYELTGPRLLTFADAVADISAATGRRIGYRQVAADDYAAALTGAGVPEDVIALLMYLFTTVLDGRNAHLGDGVRRALGRSPRDFADFARRTAAGGLWNQR</sequence>